<dbReference type="WBParaSite" id="maker-uti_cns_0046832-snap-gene-0.5-mRNA-1">
    <property type="protein sequence ID" value="maker-uti_cns_0046832-snap-gene-0.5-mRNA-1"/>
    <property type="gene ID" value="maker-uti_cns_0046832-snap-gene-0.5"/>
</dbReference>
<dbReference type="GO" id="GO:0003924">
    <property type="term" value="F:GTPase activity"/>
    <property type="evidence" value="ECO:0007669"/>
    <property type="project" value="InterPro"/>
</dbReference>
<keyword evidence="3" id="KW-0342">GTP-binding</keyword>
<dbReference type="Pfam" id="PF02263">
    <property type="entry name" value="GBP"/>
    <property type="match status" value="2"/>
</dbReference>
<name>A0A1I8JDC6_9PLAT</name>
<dbReference type="CDD" id="cd01851">
    <property type="entry name" value="GBP"/>
    <property type="match status" value="2"/>
</dbReference>
<dbReference type="InterPro" id="IPR027417">
    <property type="entry name" value="P-loop_NTPase"/>
</dbReference>
<evidence type="ECO:0000256" key="2">
    <source>
        <dbReference type="ARBA" id="ARBA00022801"/>
    </source>
</evidence>
<evidence type="ECO:0000256" key="1">
    <source>
        <dbReference type="ARBA" id="ARBA00022741"/>
    </source>
</evidence>
<evidence type="ECO:0000259" key="6">
    <source>
        <dbReference type="PROSITE" id="PS51715"/>
    </source>
</evidence>
<evidence type="ECO:0000256" key="3">
    <source>
        <dbReference type="ARBA" id="ARBA00023134"/>
    </source>
</evidence>
<dbReference type="SUPFAM" id="SSF52540">
    <property type="entry name" value="P-loop containing nucleoside triphosphate hydrolases"/>
    <property type="match status" value="2"/>
</dbReference>
<feature type="region of interest" description="Disordered" evidence="5">
    <location>
        <begin position="1"/>
        <end position="27"/>
    </location>
</feature>
<keyword evidence="1" id="KW-0547">Nucleotide-binding</keyword>
<dbReference type="Proteomes" id="UP000095280">
    <property type="component" value="Unplaced"/>
</dbReference>
<dbReference type="InterPro" id="IPR030386">
    <property type="entry name" value="G_GB1_RHD3_dom"/>
</dbReference>
<feature type="domain" description="GB1/RHD3-type G" evidence="6">
    <location>
        <begin position="640"/>
        <end position="886"/>
    </location>
</feature>
<feature type="compositionally biased region" description="Basic and acidic residues" evidence="5">
    <location>
        <begin position="499"/>
        <end position="524"/>
    </location>
</feature>
<dbReference type="SUPFAM" id="SSF48340">
    <property type="entry name" value="Interferon-induced guanylate-binding protein 1 (GBP1), C-terminal domain"/>
    <property type="match status" value="2"/>
</dbReference>
<dbReference type="InterPro" id="IPR036543">
    <property type="entry name" value="Guanylate-bd_C_sf"/>
</dbReference>
<dbReference type="GO" id="GO:0005525">
    <property type="term" value="F:GTP binding"/>
    <property type="evidence" value="ECO:0007669"/>
    <property type="project" value="UniProtKB-KW"/>
</dbReference>
<feature type="region of interest" description="Disordered" evidence="5">
    <location>
        <begin position="1018"/>
        <end position="1058"/>
    </location>
</feature>
<dbReference type="PROSITE" id="PS51715">
    <property type="entry name" value="G_GB1_RHD3"/>
    <property type="match status" value="2"/>
</dbReference>
<sequence>SKPNGGPTSGATHNSGRDRIRGRESADRLQKSKVAVISVAGAFRKGKSFLLNFFLRFLKAASCGDASQWLRSDERLSDGFHWRSGSERDTTGILIWSEPFFIRKPDGQEVAVLLMDTQGTFDHQSTQQDCTSIFAFSTLLSSVQIFNISQNIQETDLQHLRLFVEFASIASDSQDSVLQHLWFLIRDWQYPDEYEFGVEGGRQYLDKVLECDPKKPMENLELRQGIRKFFENTSCCLLPHPGFAVTRKDFHGELDKISPEFLAEIDKLAARILSPECLASKAVNGRALTGSELITFAEAFRSGRLPSSRTILSATVDLTNLAVSKASKELFEQKVASRVDPAAAVTDEEFESLLGAATLEALAYFDKNCMQKSSEATADCRAGLEEDLQQQSQHHRLMNQLRSEKIAEEERNQMLANDIESLHKDNEEVARRMVEMEQRFQQSMKELSQGMASRDEFEKKLQKESMQHQINQWKMEQENLQLTSKLAELQKQASEAMVEEQRRTMESRLEPSRRKTEEERRHHDDLKLSTEEIKEGYIAEYEHYERTDGRHRAQASGIAQDRERPDAQENQITEDSEVGKLDKRCKQHCLKKSFLIFAMASPTETTATAIQLIIPDEKNTGFSLNPKISAQVKDLDRMLKAKIAIICVAGAFRKGKSFLLNFFLRYLTALVSGNTEDWINSDDHHRSGFHWKSGSKRDTTGILLWSQPFFIRKPDGQEVAVLLMDTQGTFDHQTTQQDCTTIFAFSTLLSSVQIFNLSQNISEADLQNLRLFVEFAALAKSSEGKALQHLWFLIRDWQFPDEHQYGEEGGSEYLSTVLDCSADRPQENKELREGIKKHFEKASCYLLPHPGKAVRDSKFTGDVQRLETEFVEEIESFVEKIAAPENITVKKVNGNELSGSELIDFMEVYFEAFSSGRMPTPSSVFSATVEMVNMTAASNSKRLFEDKVKSFLDPAKSDEEFQAAVDEASKEALDAFNSKCMESDSSEVRKAKKKLQDDLTELKDKAVLNRQLRSEKLTAEKKSDLLKGEMEGLKQQTQDRQKQMQEMEATFKTTIEQI</sequence>
<dbReference type="Gene3D" id="1.20.58.420">
    <property type="entry name" value="AHSP"/>
    <property type="match status" value="1"/>
</dbReference>
<accession>A0A1I8JDC6</accession>
<comment type="similarity">
    <text evidence="4">Belongs to the TRAFAC class dynamin-like GTPase superfamily. GB1/RHD3 GTPase family.</text>
</comment>
<organism evidence="7 8">
    <name type="scientific">Macrostomum lignano</name>
    <dbReference type="NCBI Taxonomy" id="282301"/>
    <lineage>
        <taxon>Eukaryota</taxon>
        <taxon>Metazoa</taxon>
        <taxon>Spiralia</taxon>
        <taxon>Lophotrochozoa</taxon>
        <taxon>Platyhelminthes</taxon>
        <taxon>Rhabditophora</taxon>
        <taxon>Macrostomorpha</taxon>
        <taxon>Macrostomida</taxon>
        <taxon>Macrostomidae</taxon>
        <taxon>Macrostomum</taxon>
    </lineage>
</organism>
<feature type="compositionally biased region" description="Basic and acidic residues" evidence="5">
    <location>
        <begin position="542"/>
        <end position="551"/>
    </location>
</feature>
<keyword evidence="2" id="KW-0378">Hydrolase</keyword>
<evidence type="ECO:0000313" key="8">
    <source>
        <dbReference type="WBParaSite" id="maker-uti_cns_0046832-snap-gene-0.5-mRNA-1"/>
    </source>
</evidence>
<evidence type="ECO:0000256" key="5">
    <source>
        <dbReference type="SAM" id="MobiDB-lite"/>
    </source>
</evidence>
<protein>
    <submittedName>
        <fullName evidence="8">GB1/RHD3-type G domain-containing protein</fullName>
    </submittedName>
</protein>
<feature type="compositionally biased region" description="Basic and acidic residues" evidence="5">
    <location>
        <begin position="1018"/>
        <end position="1045"/>
    </location>
</feature>
<evidence type="ECO:0000256" key="4">
    <source>
        <dbReference type="PROSITE-ProRule" id="PRU01052"/>
    </source>
</evidence>
<evidence type="ECO:0000313" key="7">
    <source>
        <dbReference type="Proteomes" id="UP000095280"/>
    </source>
</evidence>
<feature type="region of interest" description="Disordered" evidence="5">
    <location>
        <begin position="542"/>
        <end position="575"/>
    </location>
</feature>
<dbReference type="Gene3D" id="3.40.50.300">
    <property type="entry name" value="P-loop containing nucleotide triphosphate hydrolases"/>
    <property type="match status" value="2"/>
</dbReference>
<keyword evidence="7" id="KW-1185">Reference proteome</keyword>
<feature type="region of interest" description="Disordered" evidence="5">
    <location>
        <begin position="492"/>
        <end position="524"/>
    </location>
</feature>
<dbReference type="InterPro" id="IPR015894">
    <property type="entry name" value="Guanylate-bd_N"/>
</dbReference>
<dbReference type="PANTHER" id="PTHR10751">
    <property type="entry name" value="GUANYLATE BINDING PROTEIN"/>
    <property type="match status" value="1"/>
</dbReference>
<feature type="compositionally biased region" description="Basic and acidic residues" evidence="5">
    <location>
        <begin position="15"/>
        <end position="27"/>
    </location>
</feature>
<feature type="domain" description="GB1/RHD3-type G" evidence="6">
    <location>
        <begin position="31"/>
        <end position="273"/>
    </location>
</feature>
<dbReference type="AlphaFoldDB" id="A0A1I8JDC6"/>
<proteinExistence type="inferred from homology"/>
<reference evidence="8" key="1">
    <citation type="submission" date="2016-11" db="UniProtKB">
        <authorList>
            <consortium name="WormBaseParasite"/>
        </authorList>
    </citation>
    <scope>IDENTIFICATION</scope>
</reference>